<protein>
    <submittedName>
        <fullName evidence="2">Uncharacterized protein</fullName>
    </submittedName>
</protein>
<dbReference type="RefSeq" id="WP_197610912.1">
    <property type="nucleotide sequence ID" value="NZ_JAHWBK010000002.1"/>
</dbReference>
<proteinExistence type="predicted"/>
<evidence type="ECO:0000256" key="1">
    <source>
        <dbReference type="SAM" id="SignalP"/>
    </source>
</evidence>
<dbReference type="Proteomes" id="UP001208054">
    <property type="component" value="Unassembled WGS sequence"/>
</dbReference>
<evidence type="ECO:0000313" key="2">
    <source>
        <dbReference type="EMBL" id="MCV0323573.1"/>
    </source>
</evidence>
<keyword evidence="1" id="KW-0732">Signal</keyword>
<sequence>MLKGLKPLAAAALCLLGLSAFAQGAVAAQWVETDRTAYLKTSFFGSFAYHTCDASGAQIQGYPGSCTSDGASGWTANYAASSGQANDQLSACNHNPFQLGSRCYGLAYAINGQVYAGGLPIACNVGTRAVVTSSSMETVEIQYEELDVDTIESAREYVCQ</sequence>
<comment type="caution">
    <text evidence="2">The sequence shown here is derived from an EMBL/GenBank/DDBJ whole genome shotgun (WGS) entry which is preliminary data.</text>
</comment>
<name>A0ABT2XES4_9GAMM</name>
<keyword evidence="3" id="KW-1185">Reference proteome</keyword>
<dbReference type="EMBL" id="JAHWBK010000002">
    <property type="protein sequence ID" value="MCV0323573.1"/>
    <property type="molecule type" value="Genomic_DNA"/>
</dbReference>
<feature type="chain" id="PRO_5046388996" evidence="1">
    <location>
        <begin position="23"/>
        <end position="160"/>
    </location>
</feature>
<gene>
    <name evidence="2" type="ORF">KYJ44_04520</name>
</gene>
<feature type="signal peptide" evidence="1">
    <location>
        <begin position="1"/>
        <end position="22"/>
    </location>
</feature>
<accession>A0ABT2XES4</accession>
<organism evidence="2 3">
    <name type="scientific">Stenotrophomonas riyadhensis</name>
    <dbReference type="NCBI Taxonomy" id="2859893"/>
    <lineage>
        <taxon>Bacteria</taxon>
        <taxon>Pseudomonadati</taxon>
        <taxon>Pseudomonadota</taxon>
        <taxon>Gammaproteobacteria</taxon>
        <taxon>Lysobacterales</taxon>
        <taxon>Lysobacteraceae</taxon>
        <taxon>Stenotrophomonas</taxon>
    </lineage>
</organism>
<reference evidence="2 3" key="1">
    <citation type="submission" date="2021-07" db="EMBL/GenBank/DDBJ databases">
        <title>Clinical implication of Pseudomonas aeruginosa: further insight on the antimicrobial resistance.</title>
        <authorList>
            <person name="Macori G."/>
            <person name="Fanning S."/>
            <person name="Alqahtani A."/>
        </authorList>
    </citation>
    <scope>NUCLEOTIDE SEQUENCE [LARGE SCALE GENOMIC DNA]</scope>
    <source>
        <strain evidence="2 3">CFS3442</strain>
    </source>
</reference>
<evidence type="ECO:0000313" key="3">
    <source>
        <dbReference type="Proteomes" id="UP001208054"/>
    </source>
</evidence>